<keyword evidence="3" id="KW-1185">Reference proteome</keyword>
<accession>A0ABR1XSX8</accession>
<reference evidence="2 3" key="1">
    <citation type="journal article" date="2022" name="G3 (Bethesda)">
        <title>Enemy or ally: a genomic approach to elucidate the lifestyle of Phyllosticta citrichinaensis.</title>
        <authorList>
            <person name="Buijs V.A."/>
            <person name="Groenewald J.Z."/>
            <person name="Haridas S."/>
            <person name="LaButti K.M."/>
            <person name="Lipzen A."/>
            <person name="Martin F.M."/>
            <person name="Barry K."/>
            <person name="Grigoriev I.V."/>
            <person name="Crous P.W."/>
            <person name="Seidl M.F."/>
        </authorList>
    </citation>
    <scope>NUCLEOTIDE SEQUENCE [LARGE SCALE GENOMIC DNA]</scope>
    <source>
        <strain evidence="2 3">CBS 129764</strain>
    </source>
</reference>
<dbReference type="Pfam" id="PF04457">
    <property type="entry name" value="MJ1316"/>
    <property type="match status" value="1"/>
</dbReference>
<dbReference type="Proteomes" id="UP001456524">
    <property type="component" value="Unassembled WGS sequence"/>
</dbReference>
<organism evidence="2 3">
    <name type="scientific">Phyllosticta citrichinensis</name>
    <dbReference type="NCBI Taxonomy" id="1130410"/>
    <lineage>
        <taxon>Eukaryota</taxon>
        <taxon>Fungi</taxon>
        <taxon>Dikarya</taxon>
        <taxon>Ascomycota</taxon>
        <taxon>Pezizomycotina</taxon>
        <taxon>Dothideomycetes</taxon>
        <taxon>Dothideomycetes incertae sedis</taxon>
        <taxon>Botryosphaeriales</taxon>
        <taxon>Phyllostictaceae</taxon>
        <taxon>Phyllosticta</taxon>
    </lineage>
</organism>
<dbReference type="EMBL" id="JBBWUH010000005">
    <property type="protein sequence ID" value="KAK8166222.1"/>
    <property type="molecule type" value="Genomic_DNA"/>
</dbReference>
<evidence type="ECO:0000313" key="2">
    <source>
        <dbReference type="EMBL" id="KAK8166222.1"/>
    </source>
</evidence>
<evidence type="ECO:0000259" key="1">
    <source>
        <dbReference type="Pfam" id="PF04457"/>
    </source>
</evidence>
<comment type="caution">
    <text evidence="2">The sequence shown here is derived from an EMBL/GenBank/DDBJ whole genome shotgun (WGS) entry which is preliminary data.</text>
</comment>
<dbReference type="InterPro" id="IPR040459">
    <property type="entry name" value="MJ1316"/>
</dbReference>
<feature type="domain" description="MJ1316 RNA cyclic group end recognition" evidence="1">
    <location>
        <begin position="239"/>
        <end position="304"/>
    </location>
</feature>
<sequence>MDSCLAEFRQPHKTFIVVAVHQSNPDLNLSSRFFTWLARCILVLCAEIHAASPDLTLTPYPFLLAPSRASSPWRYLIGIQKDPTLKLPGLQLSLLADPDQEGLPTRLECCLQSFVAHCAPHVRAAGVGVWANARLLARCDVAPLCSILTHHRLPIGDDGDGDDDGRVFLTTEPDPTRPQDVALPLSAIAALQATLRMPPADPTNPVPFSLTSPNVPLSRSRDVTSDSAAAAATTAGVKLRPIHDVLARIAHDDGLGGPAAYVIGYADRFDGVKEVRADRWVAESTEEEWVPLHRVRYVRRRRRGEGFGGAGAGAGAGGEADRGVVWSREDRLDVVFGSGVRREGCEG</sequence>
<gene>
    <name evidence="2" type="ORF">IWX90DRAFT_205958</name>
</gene>
<evidence type="ECO:0000313" key="3">
    <source>
        <dbReference type="Proteomes" id="UP001456524"/>
    </source>
</evidence>
<protein>
    <recommendedName>
        <fullName evidence="1">MJ1316 RNA cyclic group end recognition domain-containing protein</fullName>
    </recommendedName>
</protein>
<proteinExistence type="predicted"/>
<name>A0ABR1XSX8_9PEZI</name>